<evidence type="ECO:0000256" key="5">
    <source>
        <dbReference type="ARBA" id="ARBA00023006"/>
    </source>
</evidence>
<dbReference type="PANTHER" id="PTHR13222">
    <property type="entry name" value="RB1-INDUCIBLE COILED-COIL"/>
    <property type="match status" value="1"/>
</dbReference>
<organism evidence="10 11">
    <name type="scientific">Synchytrium microbalum</name>
    <dbReference type="NCBI Taxonomy" id="1806994"/>
    <lineage>
        <taxon>Eukaryota</taxon>
        <taxon>Fungi</taxon>
        <taxon>Fungi incertae sedis</taxon>
        <taxon>Chytridiomycota</taxon>
        <taxon>Chytridiomycota incertae sedis</taxon>
        <taxon>Chytridiomycetes</taxon>
        <taxon>Synchytriales</taxon>
        <taxon>Synchytriaceae</taxon>
        <taxon>Synchytrium</taxon>
    </lineage>
</organism>
<evidence type="ECO:0000256" key="6">
    <source>
        <dbReference type="ARBA" id="ARBA00023054"/>
    </source>
</evidence>
<dbReference type="GeneID" id="42007256"/>
<keyword evidence="4" id="KW-0653">Protein transport</keyword>
<comment type="subcellular location">
    <subcellularLocation>
        <location evidence="1">Preautophagosomal structure membrane</location>
        <topology evidence="1">Peripheral membrane protein</topology>
    </subcellularLocation>
</comment>
<dbReference type="PROSITE" id="PS50235">
    <property type="entry name" value="USP_3"/>
    <property type="match status" value="1"/>
</dbReference>
<keyword evidence="11" id="KW-1185">Reference proteome</keyword>
<feature type="region of interest" description="Disordered" evidence="8">
    <location>
        <begin position="1116"/>
        <end position="1143"/>
    </location>
</feature>
<dbReference type="GO" id="GO:0000422">
    <property type="term" value="P:autophagy of mitochondrion"/>
    <property type="evidence" value="ECO:0007669"/>
    <property type="project" value="TreeGrafter"/>
</dbReference>
<keyword evidence="3" id="KW-0813">Transport</keyword>
<dbReference type="STRING" id="1806994.A0A507BSS5"/>
<dbReference type="GO" id="GO:0061709">
    <property type="term" value="P:reticulophagy"/>
    <property type="evidence" value="ECO:0007669"/>
    <property type="project" value="TreeGrafter"/>
</dbReference>
<feature type="region of interest" description="Disordered" evidence="8">
    <location>
        <begin position="1584"/>
        <end position="1696"/>
    </location>
</feature>
<dbReference type="GO" id="GO:0034727">
    <property type="term" value="P:piecemeal microautophagy of the nucleus"/>
    <property type="evidence" value="ECO:0007669"/>
    <property type="project" value="TreeGrafter"/>
</dbReference>
<feature type="compositionally biased region" description="Low complexity" evidence="8">
    <location>
        <begin position="1648"/>
        <end position="1663"/>
    </location>
</feature>
<dbReference type="GO" id="GO:0060090">
    <property type="term" value="F:molecular adaptor activity"/>
    <property type="evidence" value="ECO:0007669"/>
    <property type="project" value="TreeGrafter"/>
</dbReference>
<dbReference type="GO" id="GO:1990316">
    <property type="term" value="C:Atg1/ULK1 kinase complex"/>
    <property type="evidence" value="ECO:0007669"/>
    <property type="project" value="TreeGrafter"/>
</dbReference>
<dbReference type="GO" id="GO:0019901">
    <property type="term" value="F:protein kinase binding"/>
    <property type="evidence" value="ECO:0007669"/>
    <property type="project" value="TreeGrafter"/>
</dbReference>
<dbReference type="Pfam" id="PF13446">
    <property type="entry name" value="RPT"/>
    <property type="match status" value="2"/>
</dbReference>
<feature type="compositionally biased region" description="Acidic residues" evidence="8">
    <location>
        <begin position="2180"/>
        <end position="2191"/>
    </location>
</feature>
<dbReference type="PROSITE" id="PS00972">
    <property type="entry name" value="USP_1"/>
    <property type="match status" value="1"/>
</dbReference>
<dbReference type="InterPro" id="IPR001394">
    <property type="entry name" value="Peptidase_C19_UCH"/>
</dbReference>
<dbReference type="InterPro" id="IPR028889">
    <property type="entry name" value="USP"/>
</dbReference>
<feature type="compositionally biased region" description="Low complexity" evidence="8">
    <location>
        <begin position="2111"/>
        <end position="2121"/>
    </location>
</feature>
<feature type="compositionally biased region" description="Polar residues" evidence="8">
    <location>
        <begin position="587"/>
        <end position="596"/>
    </location>
</feature>
<dbReference type="OrthoDB" id="447953at2759"/>
<feature type="coiled-coil region" evidence="7">
    <location>
        <begin position="624"/>
        <end position="686"/>
    </location>
</feature>
<dbReference type="GO" id="GO:0016579">
    <property type="term" value="P:protein deubiquitination"/>
    <property type="evidence" value="ECO:0007669"/>
    <property type="project" value="InterPro"/>
</dbReference>
<dbReference type="InterPro" id="IPR040040">
    <property type="entry name" value="ATG11"/>
</dbReference>
<evidence type="ECO:0000256" key="2">
    <source>
        <dbReference type="ARBA" id="ARBA00009729"/>
    </source>
</evidence>
<evidence type="ECO:0000256" key="1">
    <source>
        <dbReference type="ARBA" id="ARBA00004623"/>
    </source>
</evidence>
<keyword evidence="6 7" id="KW-0175">Coiled coil</keyword>
<sequence>MRVFQAETGRAIQLATPIDSLDAFKHEIHAVTGISPNAQIILTLAGAQLKPDTAPAVFAANASNRQEDTVLFVFNRQLLDPRSSWTFQRSSLTLESPVNVEAVTWLPLPAMSPSVSLAQISDDFTSLFRAHTSLAEALWNASHSHAQICEVLMEEQHVQAEALGVALTNLQGHNRVLSEVFDLFNSHAHRELSKHSNLLQSFETDLLALQKIPIHPSISNDHKTLADYVPHDKLRVWAENCRTAHDSLLKKTASLSETMSSIRAGTESEMRQPMDADFPKLESLLASVRELMPKMDQRRQIFERDLARVEGILRQTGKAGSIQQASDKLLALEHLANIHRDEYIPEMVKAERYIRDTVTYFRDSKTHVSTQMISRLQSISSLQSSIASASPLLNTLNSNVSAQSTAFAQLLHVHRMPSAWGATLVEIVRRREYAKVFLSRAKEMAEILSKFRAQEERRRETFKAEIGAYLPAGLIRGLDDKPPYCEISVSGTKDGLPLLAKEDILDFEKLVSSIRSSIMEPSGPSGSTSSAPDAVTKLQATMVRMSPQVDGTAAEFDRIIVKSSLGESLRRIEDENTRLRAELAKTGSGSATSPSLSRKPGLAPTKSVSIGPADGRDITGHQDISRAEDTLKAYEKRIKSLESSLRDAYQAGSKSQMEGVNMSAEVVQFQEQLSQMQKENADVRATMRREIGKRELESVQVADSLKSLLASLGRHVDVDSDISTLLGDLHDQISNGRGNSGATGSHGDPNLLSASRAQQQQQGLSSSFINRSATSKLNTVVTARATSPMSNAPPIPSPLHTSPPQSSDNLNSPNSTDSAAMAAAEDWVFEKATYETRIRELEAERDAVKNDLEGLRNGNVESVRKVDEVGKVAVERIVAYRDGLRKIESVNSSSSIYSGGVVGVQEQPPLVENDTIESLRRVMESCLTPEGVEEQVNHVVELLAKLNLPEDSRITFQNFKIGDLALFLPTQNPKALCAFHVSAPHYFLSLESAEMLDVAHRAPSWILARLVSIRDMLVDSSNPSTNPFTLRDKSVFHLCDVVPWEGLPGGMMSSVKSMSKISLKMKPRPQPGKTPLFLFDTIHRNTCSQGYHDFVSRAPPITADNNNGFLNINQREQQRPDDISNPVTANMSDKQQPDNQQEQQQIINSIIINSKHNVSYICKRCLSRMAITLPSTDETSVGECAIATGTPKYHHWHTMPHDVENPRAERVEKCCACDLRVVIRLENPCVPQKQIDMLDKYGYPEEADNLLTLFMRLTFDCVNGVDRPEIKIKADNPKLKEKTKNLTKEADQLFQLLGFEKIDEHLVYTRRGDPAYQNLAEKLRDELTLLYEKNRVRLPPTQPPSIYASELWEASEAILSKLDIPLNLTRNGIKTPAAKLLKELEGVSEYNFNVLGSLCYAPDNGDETVIWAYTRNAEEFPDQIPYFMDALVNIAKWRNTEDLQNFVAIERSKGSHPMSDIRSAFRTLRIEDAHIGIQDAPLCRNFEWTFMTGNPPGNLDEAKQALKLIGEARKSDIISNFVDTGMLPPDEALPPSAPMEIDENEINMPAGLDNIGNTCFLNSLLQCYFAIRPLRDAVLGFVPPPPSQQPVNMKSSSDASIEEQTATQIPNGDVLNDSTISTSNNYPSLRNPLLSNESSATLNDSPMDTNDGTTTTTPINTDNADLSKGKPSSTISVPIPPSTSIQHASSSQDPEITRAQAVAQHLERSKELVMQMQVLFASLIWTNFPSIKPQKVLADIALTSEGLRFGLQQDVGECHSRLTASLEVALKSASDVSNAGLINNLFTGKLQQRLDYVDEAAVQQARHQEEEFAFLLLNVAKDLNQALDSYFMPEMLSDFKGAKAGTRAFKTTTITQFPPVLMINIQRSMFNKESHMQYKQHEYVKYPPVLYLDRFMESSDPEFKAAKQQDAKDRYTVAQWEQFIQTQMSEGQILLQGPGVFHSTFENAREYFKSTMSNDDPRKPRVLELFNSLHLRIHQKLNGYIQTKDEIVKSRMHRFDTFKKWEYHLQAVFMHEGEANFGHYWLYLFDPALKRWLKCNDSRVTEVPDSEVFLDTSGTKKSAYCLVYVQASQIAGILDSFVRNPKSREEYEALFPQAKDLAQSAAPQPPVTTSATTSAAAGWNDSGAPTSLQSNMSTDSTNTASTVENPFRMTTSDVDRMIATIPAPATNSISPVENSDGMEDLEAVTLD</sequence>
<dbReference type="Pfam" id="PF00443">
    <property type="entry name" value="UCH"/>
    <property type="match status" value="1"/>
</dbReference>
<gene>
    <name evidence="10" type="ORF">SmJEL517_g06033</name>
</gene>
<evidence type="ECO:0000313" key="10">
    <source>
        <dbReference type="EMBL" id="TPX30381.1"/>
    </source>
</evidence>
<dbReference type="Gene3D" id="3.90.70.10">
    <property type="entry name" value="Cysteine proteinases"/>
    <property type="match status" value="1"/>
</dbReference>
<protein>
    <recommendedName>
        <fullName evidence="9">USP domain-containing protein</fullName>
    </recommendedName>
</protein>
<reference evidence="10 11" key="1">
    <citation type="journal article" date="2019" name="Sci. Rep.">
        <title>Comparative genomics of chytrid fungi reveal insights into the obligate biotrophic and pathogenic lifestyle of Synchytrium endobioticum.</title>
        <authorList>
            <person name="van de Vossenberg B.T.L.H."/>
            <person name="Warris S."/>
            <person name="Nguyen H.D.T."/>
            <person name="van Gent-Pelzer M.P.E."/>
            <person name="Joly D.L."/>
            <person name="van de Geest H.C."/>
            <person name="Bonants P.J.M."/>
            <person name="Smith D.S."/>
            <person name="Levesque C.A."/>
            <person name="van der Lee T.A.J."/>
        </authorList>
    </citation>
    <scope>NUCLEOTIDE SEQUENCE [LARGE SCALE GENOMIC DNA]</scope>
    <source>
        <strain evidence="10 11">JEL517</strain>
    </source>
</reference>
<feature type="coiled-coil region" evidence="7">
    <location>
        <begin position="824"/>
        <end position="858"/>
    </location>
</feature>
<feature type="region of interest" description="Disordered" evidence="8">
    <location>
        <begin position="583"/>
        <end position="620"/>
    </location>
</feature>
<dbReference type="Pfam" id="PF10377">
    <property type="entry name" value="ATG11"/>
    <property type="match status" value="1"/>
</dbReference>
<dbReference type="RefSeq" id="XP_031022053.1">
    <property type="nucleotide sequence ID" value="XM_031171959.1"/>
</dbReference>
<dbReference type="SUPFAM" id="SSF54001">
    <property type="entry name" value="Cysteine proteinases"/>
    <property type="match status" value="1"/>
</dbReference>
<dbReference type="Proteomes" id="UP000319731">
    <property type="component" value="Unassembled WGS sequence"/>
</dbReference>
<evidence type="ECO:0000256" key="4">
    <source>
        <dbReference type="ARBA" id="ARBA00022927"/>
    </source>
</evidence>
<evidence type="ECO:0000313" key="11">
    <source>
        <dbReference type="Proteomes" id="UP000319731"/>
    </source>
</evidence>
<dbReference type="InterPro" id="IPR038765">
    <property type="entry name" value="Papain-like_cys_pep_sf"/>
</dbReference>
<evidence type="ECO:0000256" key="3">
    <source>
        <dbReference type="ARBA" id="ARBA00022448"/>
    </source>
</evidence>
<feature type="region of interest" description="Disordered" evidence="8">
    <location>
        <begin position="786"/>
        <end position="819"/>
    </location>
</feature>
<dbReference type="PANTHER" id="PTHR13222:SF1">
    <property type="entry name" value="RB1-INDUCIBLE COILED-COIL PROTEIN 1"/>
    <property type="match status" value="1"/>
</dbReference>
<dbReference type="GO" id="GO:0004843">
    <property type="term" value="F:cysteine-type deubiquitinase activity"/>
    <property type="evidence" value="ECO:0007669"/>
    <property type="project" value="InterPro"/>
</dbReference>
<feature type="domain" description="USP" evidence="9">
    <location>
        <begin position="1550"/>
        <end position="2071"/>
    </location>
</feature>
<accession>A0A507BSS5</accession>
<feature type="region of interest" description="Disordered" evidence="8">
    <location>
        <begin position="2166"/>
        <end position="2191"/>
    </location>
</feature>
<dbReference type="InterPro" id="IPR045326">
    <property type="entry name" value="ATG17-like_dom"/>
</dbReference>
<feature type="compositionally biased region" description="Low complexity" evidence="8">
    <location>
        <begin position="1671"/>
        <end position="1685"/>
    </location>
</feature>
<evidence type="ECO:0000256" key="7">
    <source>
        <dbReference type="SAM" id="Coils"/>
    </source>
</evidence>
<evidence type="ECO:0000256" key="8">
    <source>
        <dbReference type="SAM" id="MobiDB-lite"/>
    </source>
</evidence>
<evidence type="ECO:0000259" key="9">
    <source>
        <dbReference type="PROSITE" id="PS50235"/>
    </source>
</evidence>
<dbReference type="GO" id="GO:0015031">
    <property type="term" value="P:protein transport"/>
    <property type="evidence" value="ECO:0007669"/>
    <property type="project" value="UniProtKB-KW"/>
</dbReference>
<keyword evidence="5" id="KW-0072">Autophagy</keyword>
<feature type="compositionally biased region" description="Polar residues" evidence="8">
    <location>
        <begin position="2127"/>
        <end position="2151"/>
    </location>
</feature>
<comment type="similarity">
    <text evidence="2">Belongs to the ATG11 family.</text>
</comment>
<dbReference type="PROSITE" id="PS00973">
    <property type="entry name" value="USP_2"/>
    <property type="match status" value="1"/>
</dbReference>
<dbReference type="Gene3D" id="3.10.20.90">
    <property type="entry name" value="Phosphatidylinositol 3-kinase Catalytic Subunit, Chain A, domain 1"/>
    <property type="match status" value="1"/>
</dbReference>
<feature type="compositionally biased region" description="Polar residues" evidence="8">
    <location>
        <begin position="1589"/>
        <end position="1647"/>
    </location>
</feature>
<dbReference type="InterPro" id="IPR019460">
    <property type="entry name" value="Atg11_C"/>
</dbReference>
<feature type="compositionally biased region" description="Polar residues" evidence="8">
    <location>
        <begin position="1125"/>
        <end position="1134"/>
    </location>
</feature>
<feature type="region of interest" description="Disordered" evidence="8">
    <location>
        <begin position="2102"/>
        <end position="2151"/>
    </location>
</feature>
<feature type="compositionally biased region" description="Polar residues" evidence="8">
    <location>
        <begin position="805"/>
        <end position="818"/>
    </location>
</feature>
<dbReference type="InterPro" id="IPR018200">
    <property type="entry name" value="USP_CS"/>
</dbReference>
<proteinExistence type="inferred from homology"/>
<dbReference type="GO" id="GO:0000045">
    <property type="term" value="P:autophagosome assembly"/>
    <property type="evidence" value="ECO:0007669"/>
    <property type="project" value="InterPro"/>
</dbReference>
<dbReference type="GO" id="GO:0034517">
    <property type="term" value="P:ribophagy"/>
    <property type="evidence" value="ECO:0007669"/>
    <property type="project" value="TreeGrafter"/>
</dbReference>
<feature type="compositionally biased region" description="Low complexity" evidence="8">
    <location>
        <begin position="751"/>
        <end position="767"/>
    </location>
</feature>
<feature type="region of interest" description="Disordered" evidence="8">
    <location>
        <begin position="735"/>
        <end position="770"/>
    </location>
</feature>
<dbReference type="InterPro" id="IPR025305">
    <property type="entry name" value="UCH_repeat_domain"/>
</dbReference>
<dbReference type="EMBL" id="QEAO01000072">
    <property type="protein sequence ID" value="TPX30381.1"/>
    <property type="molecule type" value="Genomic_DNA"/>
</dbReference>
<comment type="caution">
    <text evidence="10">The sequence shown here is derived from an EMBL/GenBank/DDBJ whole genome shotgun (WGS) entry which is preliminary data.</text>
</comment>
<name>A0A507BSS5_9FUNG</name>
<dbReference type="Pfam" id="PF04108">
    <property type="entry name" value="ATG17_like"/>
    <property type="match status" value="1"/>
</dbReference>
<dbReference type="GO" id="GO:0034045">
    <property type="term" value="C:phagophore assembly site membrane"/>
    <property type="evidence" value="ECO:0007669"/>
    <property type="project" value="UniProtKB-SubCell"/>
</dbReference>